<reference evidence="3" key="1">
    <citation type="submission" date="2021-05" db="EMBL/GenBank/DDBJ databases">
        <title>Complete genome sequence of the cellulolytic planctomycete Telmatocola sphagniphila SP2T and characterization of the first cellulase from planctomycetes.</title>
        <authorList>
            <person name="Rakitin A.L."/>
            <person name="Beletsky A.V."/>
            <person name="Naumoff D.G."/>
            <person name="Kulichevskaya I.S."/>
            <person name="Mardanov A.V."/>
            <person name="Ravin N.V."/>
            <person name="Dedysh S.N."/>
        </authorList>
    </citation>
    <scope>NUCLEOTIDE SEQUENCE</scope>
    <source>
        <strain evidence="3">SP2T</strain>
    </source>
</reference>
<dbReference type="Proteomes" id="UP000676194">
    <property type="component" value="Chromosome"/>
</dbReference>
<evidence type="ECO:0000259" key="2">
    <source>
        <dbReference type="Pfam" id="PF07596"/>
    </source>
</evidence>
<feature type="domain" description="DUF1559" evidence="2">
    <location>
        <begin position="32"/>
        <end position="350"/>
    </location>
</feature>
<dbReference type="InterPro" id="IPR027558">
    <property type="entry name" value="Pre_pil_HX9DG_C"/>
</dbReference>
<proteinExistence type="predicted"/>
<dbReference type="InterPro" id="IPR045584">
    <property type="entry name" value="Pilin-like"/>
</dbReference>
<dbReference type="RefSeq" id="WP_213496777.1">
    <property type="nucleotide sequence ID" value="NZ_CP074694.1"/>
</dbReference>
<keyword evidence="1" id="KW-0472">Membrane</keyword>
<keyword evidence="4" id="KW-1185">Reference proteome</keyword>
<dbReference type="SUPFAM" id="SSF54523">
    <property type="entry name" value="Pili subunits"/>
    <property type="match status" value="1"/>
</dbReference>
<accession>A0A8E6EV45</accession>
<protein>
    <submittedName>
        <fullName evidence="3">DUF1559 domain-containing protein</fullName>
    </submittedName>
</protein>
<name>A0A8E6EV45_9BACT</name>
<evidence type="ECO:0000256" key="1">
    <source>
        <dbReference type="SAM" id="Phobius"/>
    </source>
</evidence>
<sequence length="368" mass="39617">MRRNRRGFTLIELLVVIAIIAILIGLLLPAVQKVREAAARMKCSNNLKQLGLAVANYESAYSLLPPAGEGTVGSPGSFGTGFSNLQGYTGAPFTNGVSPGSGYYFHSLFTYLLPYIEQGNIYNQIDPYSYYNSQSPTYANHATAFQNVVPIFICPSYPFENKDSLGYGYVNYGATVYTDIVITAGQGGSSAAVGNRDKLYARQRGALDNQPAAITAITDGTSSTILIAEDAARRENYITNPSYMDPAVTAGVAIDNTSFTTRRFWRWGEQDNGFGVSGDPTQNTNPSYANSFKIINNNNQSPATDGPSTCNWKLTNNCGPNDEIFAFHTGGANVVFVDGHVQFLRDSTAPTIIASIVSRSGGEIPGDY</sequence>
<keyword evidence="1" id="KW-0812">Transmembrane</keyword>
<dbReference type="InterPro" id="IPR012902">
    <property type="entry name" value="N_methyl_site"/>
</dbReference>
<gene>
    <name evidence="3" type="ORF">KIH39_25350</name>
</gene>
<dbReference type="PANTHER" id="PTHR30093:SF2">
    <property type="entry name" value="TYPE II SECRETION SYSTEM PROTEIN H"/>
    <property type="match status" value="1"/>
</dbReference>
<dbReference type="PANTHER" id="PTHR30093">
    <property type="entry name" value="GENERAL SECRETION PATHWAY PROTEIN G"/>
    <property type="match status" value="1"/>
</dbReference>
<dbReference type="NCBIfam" id="TIGR02532">
    <property type="entry name" value="IV_pilin_GFxxxE"/>
    <property type="match status" value="1"/>
</dbReference>
<organism evidence="3 4">
    <name type="scientific">Telmatocola sphagniphila</name>
    <dbReference type="NCBI Taxonomy" id="1123043"/>
    <lineage>
        <taxon>Bacteria</taxon>
        <taxon>Pseudomonadati</taxon>
        <taxon>Planctomycetota</taxon>
        <taxon>Planctomycetia</taxon>
        <taxon>Gemmatales</taxon>
        <taxon>Gemmataceae</taxon>
    </lineage>
</organism>
<dbReference type="NCBIfam" id="TIGR04294">
    <property type="entry name" value="pre_pil_HX9DG"/>
    <property type="match status" value="1"/>
</dbReference>
<dbReference type="InterPro" id="IPR011453">
    <property type="entry name" value="DUF1559"/>
</dbReference>
<evidence type="ECO:0000313" key="3">
    <source>
        <dbReference type="EMBL" id="QVL32122.1"/>
    </source>
</evidence>
<dbReference type="AlphaFoldDB" id="A0A8E6EV45"/>
<dbReference type="KEGG" id="tsph:KIH39_25350"/>
<dbReference type="EMBL" id="CP074694">
    <property type="protein sequence ID" value="QVL32122.1"/>
    <property type="molecule type" value="Genomic_DNA"/>
</dbReference>
<dbReference type="Pfam" id="PF07963">
    <property type="entry name" value="N_methyl"/>
    <property type="match status" value="1"/>
</dbReference>
<feature type="transmembrane region" description="Helical" evidence="1">
    <location>
        <begin position="7"/>
        <end position="31"/>
    </location>
</feature>
<dbReference type="Gene3D" id="3.30.700.10">
    <property type="entry name" value="Glycoprotein, Type 4 Pilin"/>
    <property type="match status" value="1"/>
</dbReference>
<evidence type="ECO:0000313" key="4">
    <source>
        <dbReference type="Proteomes" id="UP000676194"/>
    </source>
</evidence>
<dbReference type="Pfam" id="PF07596">
    <property type="entry name" value="SBP_bac_10"/>
    <property type="match status" value="1"/>
</dbReference>
<keyword evidence="1" id="KW-1133">Transmembrane helix</keyword>
<dbReference type="PROSITE" id="PS00409">
    <property type="entry name" value="PROKAR_NTER_METHYL"/>
    <property type="match status" value="1"/>
</dbReference>